<dbReference type="Pfam" id="PF13561">
    <property type="entry name" value="adh_short_C2"/>
    <property type="match status" value="1"/>
</dbReference>
<evidence type="ECO:0000313" key="4">
    <source>
        <dbReference type="EMBL" id="ODV91546.1"/>
    </source>
</evidence>
<dbReference type="OrthoDB" id="294295at2759"/>
<keyword evidence="5" id="KW-1185">Reference proteome</keyword>
<name>A0A1E4TIH6_9ASCO</name>
<dbReference type="Proteomes" id="UP000095023">
    <property type="component" value="Unassembled WGS sequence"/>
</dbReference>
<dbReference type="FunFam" id="3.40.50.720:FF:000084">
    <property type="entry name" value="Short-chain dehydrogenase reductase"/>
    <property type="match status" value="1"/>
</dbReference>
<dbReference type="SUPFAM" id="SSF51735">
    <property type="entry name" value="NAD(P)-binding Rossmann-fold domains"/>
    <property type="match status" value="1"/>
</dbReference>
<dbReference type="PRINTS" id="PR00080">
    <property type="entry name" value="SDRFAMILY"/>
</dbReference>
<dbReference type="PRINTS" id="PR00081">
    <property type="entry name" value="GDHRDH"/>
</dbReference>
<accession>A0A1E4TIH6</accession>
<organism evidence="4 5">
    <name type="scientific">Tortispora caseinolytica NRRL Y-17796</name>
    <dbReference type="NCBI Taxonomy" id="767744"/>
    <lineage>
        <taxon>Eukaryota</taxon>
        <taxon>Fungi</taxon>
        <taxon>Dikarya</taxon>
        <taxon>Ascomycota</taxon>
        <taxon>Saccharomycotina</taxon>
        <taxon>Trigonopsidomycetes</taxon>
        <taxon>Trigonopsidales</taxon>
        <taxon>Trigonopsidaceae</taxon>
        <taxon>Tortispora</taxon>
    </lineage>
</organism>
<dbReference type="GO" id="GO:0016616">
    <property type="term" value="F:oxidoreductase activity, acting on the CH-OH group of donors, NAD or NADP as acceptor"/>
    <property type="evidence" value="ECO:0007669"/>
    <property type="project" value="TreeGrafter"/>
</dbReference>
<dbReference type="PANTHER" id="PTHR42760:SF5">
    <property type="entry name" value="2-DEHYDRO-3-DEOXY-D-GLUCONATE 5-DEHYDROGENASE"/>
    <property type="match status" value="1"/>
</dbReference>
<keyword evidence="3" id="KW-0560">Oxidoreductase</keyword>
<proteinExistence type="inferred from homology"/>
<sequence>MSSLFSLEGVTALITGGSRGIGQGMALELARAGANLILVQRDASNVDTKTKAEALGRKVDIVIADLGVANEAYKVMEQVDKLGVEVRILLNCAGMTLRRKAEEFDDESWDKVIQVDLTSCFQLAREAGKRMLSYEIDPVIGCRGKIINIGSIMSFQGGLLTAAYASAKGGIAQLTKNMANEWASRHVHVNCIAPGYYYTDLTASLLESERGKKIMERIPAGRWGKPSEDIGGTAVFLASRASNYVDGAVIPVDGGWLAF</sequence>
<dbReference type="InterPro" id="IPR036291">
    <property type="entry name" value="NAD(P)-bd_dom_sf"/>
</dbReference>
<reference evidence="5" key="1">
    <citation type="submission" date="2016-02" db="EMBL/GenBank/DDBJ databases">
        <title>Comparative genomics of biotechnologically important yeasts.</title>
        <authorList>
            <consortium name="DOE Joint Genome Institute"/>
            <person name="Riley R."/>
            <person name="Haridas S."/>
            <person name="Wolfe K.H."/>
            <person name="Lopes M.R."/>
            <person name="Hittinger C.T."/>
            <person name="Goker M."/>
            <person name="Salamov A."/>
            <person name="Wisecaver J."/>
            <person name="Long T.M."/>
            <person name="Aerts A.L."/>
            <person name="Barry K."/>
            <person name="Choi C."/>
            <person name="Clum A."/>
            <person name="Coughlan A.Y."/>
            <person name="Deshpande S."/>
            <person name="Douglass A.P."/>
            <person name="Hanson S.J."/>
            <person name="Klenk H.-P."/>
            <person name="Labutti K."/>
            <person name="Lapidus A."/>
            <person name="Lindquist E."/>
            <person name="Lipzen A."/>
            <person name="Meier-Kolthoff J.P."/>
            <person name="Ohm R.A."/>
            <person name="Otillar R.P."/>
            <person name="Pangilinan J."/>
            <person name="Peng Y."/>
            <person name="Rokas A."/>
            <person name="Rosa C.A."/>
            <person name="Scheuner C."/>
            <person name="Sibirny A.A."/>
            <person name="Slot J.C."/>
            <person name="Stielow J.B."/>
            <person name="Sun H."/>
            <person name="Kurtzman C.P."/>
            <person name="Blackwell M."/>
            <person name="Jeffries T.W."/>
            <person name="Grigoriev I.V."/>
        </authorList>
    </citation>
    <scope>NUCLEOTIDE SEQUENCE [LARGE SCALE GENOMIC DNA]</scope>
    <source>
        <strain evidence="5">NRRL Y-17796</strain>
    </source>
</reference>
<dbReference type="InterPro" id="IPR002347">
    <property type="entry name" value="SDR_fam"/>
</dbReference>
<dbReference type="Gene3D" id="3.40.50.720">
    <property type="entry name" value="NAD(P)-binding Rossmann-like Domain"/>
    <property type="match status" value="1"/>
</dbReference>
<dbReference type="InterPro" id="IPR020904">
    <property type="entry name" value="Sc_DH/Rdtase_CS"/>
</dbReference>
<evidence type="ECO:0000256" key="3">
    <source>
        <dbReference type="ARBA" id="ARBA00023002"/>
    </source>
</evidence>
<dbReference type="AlphaFoldDB" id="A0A1E4TIH6"/>
<dbReference type="EMBL" id="KV453841">
    <property type="protein sequence ID" value="ODV91546.1"/>
    <property type="molecule type" value="Genomic_DNA"/>
</dbReference>
<evidence type="ECO:0000313" key="5">
    <source>
        <dbReference type="Proteomes" id="UP000095023"/>
    </source>
</evidence>
<gene>
    <name evidence="4" type="ORF">CANCADRAFT_112</name>
</gene>
<dbReference type="PROSITE" id="PS00061">
    <property type="entry name" value="ADH_SHORT"/>
    <property type="match status" value="1"/>
</dbReference>
<protein>
    <recommendedName>
        <fullName evidence="6">2-deoxy-D-gluconate 3-dehydrogenase</fullName>
    </recommendedName>
</protein>
<evidence type="ECO:0000256" key="2">
    <source>
        <dbReference type="ARBA" id="ARBA00022857"/>
    </source>
</evidence>
<evidence type="ECO:0000256" key="1">
    <source>
        <dbReference type="ARBA" id="ARBA00006484"/>
    </source>
</evidence>
<evidence type="ECO:0008006" key="6">
    <source>
        <dbReference type="Google" id="ProtNLM"/>
    </source>
</evidence>
<comment type="similarity">
    <text evidence="1">Belongs to the short-chain dehydrogenases/reductases (SDR) family.</text>
</comment>
<keyword evidence="2" id="KW-0521">NADP</keyword>
<dbReference type="PANTHER" id="PTHR42760">
    <property type="entry name" value="SHORT-CHAIN DEHYDROGENASES/REDUCTASES FAMILY MEMBER"/>
    <property type="match status" value="1"/>
</dbReference>